<feature type="transmembrane region" description="Helical" evidence="1">
    <location>
        <begin position="75"/>
        <end position="95"/>
    </location>
</feature>
<keyword evidence="1" id="KW-1133">Transmembrane helix</keyword>
<gene>
    <name evidence="2" type="ORF">OQ273_09425</name>
</gene>
<evidence type="ECO:0000313" key="3">
    <source>
        <dbReference type="Proteomes" id="UP001151234"/>
    </source>
</evidence>
<proteinExistence type="predicted"/>
<dbReference type="AlphaFoldDB" id="A0A9X3UGQ1"/>
<keyword evidence="3" id="KW-1185">Reference proteome</keyword>
<reference evidence="2" key="1">
    <citation type="submission" date="2022-11" db="EMBL/GenBank/DDBJ databases">
        <title>Draft genome sequence of Hoeflea poritis E7-10 and Hoeflea prorocentri PM5-8, separated from scleractinian coral Porites lutea and marine dinoflagellate.</title>
        <authorList>
            <person name="Zhang G."/>
            <person name="Wei Q."/>
            <person name="Cai L."/>
        </authorList>
    </citation>
    <scope>NUCLEOTIDE SEQUENCE</scope>
    <source>
        <strain evidence="2">PM5-8</strain>
    </source>
</reference>
<dbReference type="EMBL" id="JAPJZI010000001">
    <property type="protein sequence ID" value="MDA5398787.1"/>
    <property type="molecule type" value="Genomic_DNA"/>
</dbReference>
<organism evidence="2 3">
    <name type="scientific">Hoeflea prorocentri</name>
    <dbReference type="NCBI Taxonomy" id="1922333"/>
    <lineage>
        <taxon>Bacteria</taxon>
        <taxon>Pseudomonadati</taxon>
        <taxon>Pseudomonadota</taxon>
        <taxon>Alphaproteobacteria</taxon>
        <taxon>Hyphomicrobiales</taxon>
        <taxon>Rhizobiaceae</taxon>
        <taxon>Hoeflea</taxon>
    </lineage>
</organism>
<keyword evidence="1" id="KW-0472">Membrane</keyword>
<evidence type="ECO:0000313" key="2">
    <source>
        <dbReference type="EMBL" id="MDA5398787.1"/>
    </source>
</evidence>
<comment type="caution">
    <text evidence="2">The sequence shown here is derived from an EMBL/GenBank/DDBJ whole genome shotgun (WGS) entry which is preliminary data.</text>
</comment>
<dbReference type="RefSeq" id="WP_267990191.1">
    <property type="nucleotide sequence ID" value="NZ_JAPJZI010000001.1"/>
</dbReference>
<dbReference type="Proteomes" id="UP001151234">
    <property type="component" value="Unassembled WGS sequence"/>
</dbReference>
<keyword evidence="1" id="KW-0812">Transmembrane</keyword>
<evidence type="ECO:0000256" key="1">
    <source>
        <dbReference type="SAM" id="Phobius"/>
    </source>
</evidence>
<feature type="transmembrane region" description="Helical" evidence="1">
    <location>
        <begin position="20"/>
        <end position="38"/>
    </location>
</feature>
<name>A0A9X3UGQ1_9HYPH</name>
<sequence length="96" mass="10999">MSVSDARVLPEARLREKNAYTIMATAGWFVPLVFSALVSQSMNIFAVGILYVFPMTIPLFILCLISVFRYDRRMWLAFTPFVTYSPLTLYFSVFAP</sequence>
<protein>
    <submittedName>
        <fullName evidence="2">Uncharacterized protein</fullName>
    </submittedName>
</protein>
<accession>A0A9X3UGQ1</accession>
<feature type="transmembrane region" description="Helical" evidence="1">
    <location>
        <begin position="44"/>
        <end position="68"/>
    </location>
</feature>